<keyword evidence="2" id="KW-1185">Reference proteome</keyword>
<proteinExistence type="predicted"/>
<sequence length="40" mass="4373">MATQVDKTMLIGPEASQPHCCKKGAKTIIKQVQDSTKEVE</sequence>
<organism evidence="1 2">
    <name type="scientific">Portunus trituberculatus</name>
    <name type="common">Swimming crab</name>
    <name type="synonym">Neptunus trituberculatus</name>
    <dbReference type="NCBI Taxonomy" id="210409"/>
    <lineage>
        <taxon>Eukaryota</taxon>
        <taxon>Metazoa</taxon>
        <taxon>Ecdysozoa</taxon>
        <taxon>Arthropoda</taxon>
        <taxon>Crustacea</taxon>
        <taxon>Multicrustacea</taxon>
        <taxon>Malacostraca</taxon>
        <taxon>Eumalacostraca</taxon>
        <taxon>Eucarida</taxon>
        <taxon>Decapoda</taxon>
        <taxon>Pleocyemata</taxon>
        <taxon>Brachyura</taxon>
        <taxon>Eubrachyura</taxon>
        <taxon>Portunoidea</taxon>
        <taxon>Portunidae</taxon>
        <taxon>Portuninae</taxon>
        <taxon>Portunus</taxon>
    </lineage>
</organism>
<reference evidence="1 2" key="1">
    <citation type="submission" date="2019-05" db="EMBL/GenBank/DDBJ databases">
        <title>Another draft genome of Portunus trituberculatus and its Hox gene families provides insights of decapod evolution.</title>
        <authorList>
            <person name="Jeong J.-H."/>
            <person name="Song I."/>
            <person name="Kim S."/>
            <person name="Choi T."/>
            <person name="Kim D."/>
            <person name="Ryu S."/>
            <person name="Kim W."/>
        </authorList>
    </citation>
    <scope>NUCLEOTIDE SEQUENCE [LARGE SCALE GENOMIC DNA]</scope>
    <source>
        <tissue evidence="1">Muscle</tissue>
    </source>
</reference>
<name>A0A5B7HYD9_PORTR</name>
<accession>A0A5B7HYD9</accession>
<dbReference type="Proteomes" id="UP000324222">
    <property type="component" value="Unassembled WGS sequence"/>
</dbReference>
<protein>
    <submittedName>
        <fullName evidence="1">Uncharacterized protein</fullName>
    </submittedName>
</protein>
<dbReference type="AlphaFoldDB" id="A0A5B7HYD9"/>
<evidence type="ECO:0000313" key="2">
    <source>
        <dbReference type="Proteomes" id="UP000324222"/>
    </source>
</evidence>
<dbReference type="EMBL" id="VSRR010039486">
    <property type="protein sequence ID" value="MPC74689.1"/>
    <property type="molecule type" value="Genomic_DNA"/>
</dbReference>
<comment type="caution">
    <text evidence="1">The sequence shown here is derived from an EMBL/GenBank/DDBJ whole genome shotgun (WGS) entry which is preliminary data.</text>
</comment>
<evidence type="ECO:0000313" key="1">
    <source>
        <dbReference type="EMBL" id="MPC74689.1"/>
    </source>
</evidence>
<gene>
    <name evidence="1" type="ORF">E2C01_069061</name>
</gene>